<gene>
    <name evidence="2" type="ORF">DFO73_12427</name>
</gene>
<dbReference type="GO" id="GO:0051782">
    <property type="term" value="P:negative regulation of cell division"/>
    <property type="evidence" value="ECO:0007669"/>
    <property type="project" value="TreeGrafter"/>
</dbReference>
<dbReference type="PANTHER" id="PTHR43384">
    <property type="entry name" value="SEPTUM SITE-DETERMINING PROTEIN MIND HOMOLOG, CHLOROPLASTIC-RELATED"/>
    <property type="match status" value="1"/>
</dbReference>
<dbReference type="GO" id="GO:0005524">
    <property type="term" value="F:ATP binding"/>
    <property type="evidence" value="ECO:0007669"/>
    <property type="project" value="TreeGrafter"/>
</dbReference>
<dbReference type="GO" id="GO:0009898">
    <property type="term" value="C:cytoplasmic side of plasma membrane"/>
    <property type="evidence" value="ECO:0007669"/>
    <property type="project" value="TreeGrafter"/>
</dbReference>
<dbReference type="Proteomes" id="UP000247150">
    <property type="component" value="Unassembled WGS sequence"/>
</dbReference>
<dbReference type="Gene3D" id="3.40.50.2300">
    <property type="match status" value="1"/>
</dbReference>
<dbReference type="GO" id="GO:0016887">
    <property type="term" value="F:ATP hydrolysis activity"/>
    <property type="evidence" value="ECO:0007669"/>
    <property type="project" value="TreeGrafter"/>
</dbReference>
<comment type="caution">
    <text evidence="2">The sequence shown here is derived from an EMBL/GenBank/DDBJ whole genome shotgun (WGS) entry which is preliminary data.</text>
</comment>
<evidence type="ECO:0000259" key="1">
    <source>
        <dbReference type="Pfam" id="PF13614"/>
    </source>
</evidence>
<dbReference type="EMBL" id="QGTW01000024">
    <property type="protein sequence ID" value="PWW17625.1"/>
    <property type="molecule type" value="Genomic_DNA"/>
</dbReference>
<feature type="domain" description="AAA" evidence="1">
    <location>
        <begin position="143"/>
        <end position="293"/>
    </location>
</feature>
<organism evidence="2 3">
    <name type="scientific">Cytobacillus oceanisediminis</name>
    <dbReference type="NCBI Taxonomy" id="665099"/>
    <lineage>
        <taxon>Bacteria</taxon>
        <taxon>Bacillati</taxon>
        <taxon>Bacillota</taxon>
        <taxon>Bacilli</taxon>
        <taxon>Bacillales</taxon>
        <taxon>Bacillaceae</taxon>
        <taxon>Cytobacillus</taxon>
    </lineage>
</organism>
<evidence type="ECO:0000313" key="2">
    <source>
        <dbReference type="EMBL" id="PWW17625.1"/>
    </source>
</evidence>
<dbReference type="Pfam" id="PF13614">
    <property type="entry name" value="AAA_31"/>
    <property type="match status" value="1"/>
</dbReference>
<dbReference type="InterPro" id="IPR050625">
    <property type="entry name" value="ParA/MinD_ATPase"/>
</dbReference>
<dbReference type="GO" id="GO:0005829">
    <property type="term" value="C:cytosol"/>
    <property type="evidence" value="ECO:0007669"/>
    <property type="project" value="TreeGrafter"/>
</dbReference>
<protein>
    <submittedName>
        <fullName evidence="2">Pilus assembly protein CpaE</fullName>
    </submittedName>
</protein>
<name>A0A2V2ZCJ8_9BACI</name>
<dbReference type="InterPro" id="IPR027417">
    <property type="entry name" value="P-loop_NTPase"/>
</dbReference>
<dbReference type="SUPFAM" id="SSF52540">
    <property type="entry name" value="P-loop containing nucleoside triphosphate hydrolases"/>
    <property type="match status" value="1"/>
</dbReference>
<sequence length="386" mass="43770">MSDQIKILLVSDEEQSLNNLAGFFNDFKNVETVNYRELRSELDRLAPDLVFLIESEQNSSVDSIDYIHTVSPYLPIVYIAFSQDFDMLRNVTRAGVVDYFVLPDENTMLYGRMDSIILMATQRKLQMAETASANQSFKRGRGKIFSFYSGKGGSGRTLLSSAFAQTLKLESTAQVILIDLNLQFGGTETYLSIESNRSVADLLPVIDELNESHIRNVSEKEKYSKLEVLLSPRDAEVAENLPEGFVSKLLRTCRRSYDFVLVDLPTVMNEHTYAALEESDKIFYCLNLDAPSISMLKQVDGLFLRLGIETEGRMELLFNEVGRENEIKPGDLKEVLAYPVAYKVPRDIKGVQAHINRSEPFRKEAGEKKLIPFAKSIKKWVSKILE</sequence>
<evidence type="ECO:0000313" key="3">
    <source>
        <dbReference type="Proteomes" id="UP000247150"/>
    </source>
</evidence>
<dbReference type="AlphaFoldDB" id="A0A2V2ZCJ8"/>
<accession>A0A2V2ZCJ8</accession>
<dbReference type="InterPro" id="IPR025669">
    <property type="entry name" value="AAA_dom"/>
</dbReference>
<dbReference type="InterPro" id="IPR011006">
    <property type="entry name" value="CheY-like_superfamily"/>
</dbReference>
<dbReference type="SUPFAM" id="SSF52172">
    <property type="entry name" value="CheY-like"/>
    <property type="match status" value="1"/>
</dbReference>
<dbReference type="Gene3D" id="3.40.50.300">
    <property type="entry name" value="P-loop containing nucleotide triphosphate hydrolases"/>
    <property type="match status" value="1"/>
</dbReference>
<dbReference type="OrthoDB" id="2512803at2"/>
<reference evidence="2 3" key="1">
    <citation type="submission" date="2018-05" db="EMBL/GenBank/DDBJ databases">
        <title>Freshwater and sediment microbial communities from various areas in North America, analyzing microbe dynamics in response to fracking.</title>
        <authorList>
            <person name="Lamendella R."/>
        </authorList>
    </citation>
    <scope>NUCLEOTIDE SEQUENCE [LARGE SCALE GENOMIC DNA]</scope>
    <source>
        <strain evidence="2 3">15_TX</strain>
    </source>
</reference>
<proteinExistence type="predicted"/>
<dbReference type="PANTHER" id="PTHR43384:SF13">
    <property type="entry name" value="SLR0110 PROTEIN"/>
    <property type="match status" value="1"/>
</dbReference>
<dbReference type="RefSeq" id="WP_110067719.1">
    <property type="nucleotide sequence ID" value="NZ_QGTW01000024.1"/>
</dbReference>